<dbReference type="Proteomes" id="UP000434639">
    <property type="component" value="Unassembled WGS sequence"/>
</dbReference>
<dbReference type="RefSeq" id="WP_155113422.1">
    <property type="nucleotide sequence ID" value="NZ_WMIB01000020.1"/>
</dbReference>
<gene>
    <name evidence="1" type="ORF">GKZ89_16020</name>
</gene>
<keyword evidence="2" id="KW-1185">Reference proteome</keyword>
<accession>A0A7X2S7W5</accession>
<organism evidence="1 2">
    <name type="scientific">Metabacillus mangrovi</name>
    <dbReference type="NCBI Taxonomy" id="1491830"/>
    <lineage>
        <taxon>Bacteria</taxon>
        <taxon>Bacillati</taxon>
        <taxon>Bacillota</taxon>
        <taxon>Bacilli</taxon>
        <taxon>Bacillales</taxon>
        <taxon>Bacillaceae</taxon>
        <taxon>Metabacillus</taxon>
    </lineage>
</organism>
<dbReference type="EMBL" id="WMIB01000020">
    <property type="protein sequence ID" value="MTH54910.1"/>
    <property type="molecule type" value="Genomic_DNA"/>
</dbReference>
<dbReference type="AlphaFoldDB" id="A0A7X2S7W5"/>
<dbReference type="OrthoDB" id="2571140at2"/>
<sequence>MEGNLKEGKKSRKRCKTCRRKPGIETRWNSDGILFCSDDCYEDYEGSPNDFSDPYIDDYEAIRRIYIEWMQAGDEDGLSNGDLIELIDEILFDFRDYYRLEGSDGIFSEQIYHYLLTFEEMQEELSGERGEME</sequence>
<comment type="caution">
    <text evidence="1">The sequence shown here is derived from an EMBL/GenBank/DDBJ whole genome shotgun (WGS) entry which is preliminary data.</text>
</comment>
<protein>
    <submittedName>
        <fullName evidence="1">Uncharacterized protein</fullName>
    </submittedName>
</protein>
<proteinExistence type="predicted"/>
<evidence type="ECO:0000313" key="1">
    <source>
        <dbReference type="EMBL" id="MTH54910.1"/>
    </source>
</evidence>
<reference evidence="1 2" key="1">
    <citation type="journal article" date="2017" name="Int. J. Syst. Evol. Microbiol.">
        <title>Bacillus mangrovi sp. nov., isolated from a sediment sample from a mangrove forest.</title>
        <authorList>
            <person name="Gupta V."/>
            <person name="Singh P.K."/>
            <person name="Korpole S."/>
            <person name="Tanuku N.R.S."/>
            <person name="Pinnaka A.K."/>
        </authorList>
    </citation>
    <scope>NUCLEOTIDE SEQUENCE [LARGE SCALE GENOMIC DNA]</scope>
    <source>
        <strain evidence="1 2">KCTC 33872</strain>
    </source>
</reference>
<name>A0A7X2S7W5_9BACI</name>
<evidence type="ECO:0000313" key="2">
    <source>
        <dbReference type="Proteomes" id="UP000434639"/>
    </source>
</evidence>